<dbReference type="Proteomes" id="UP001489004">
    <property type="component" value="Unassembled WGS sequence"/>
</dbReference>
<dbReference type="AlphaFoldDB" id="A0AAW1QSM2"/>
<name>A0AAW1QSM2_9CHLO</name>
<accession>A0AAW1QSM2</accession>
<dbReference type="EMBL" id="JALJOR010000002">
    <property type="protein sequence ID" value="KAK9824233.1"/>
    <property type="molecule type" value="Genomic_DNA"/>
</dbReference>
<gene>
    <name evidence="2" type="ORF">WJX72_008812</name>
</gene>
<evidence type="ECO:0000259" key="1">
    <source>
        <dbReference type="Pfam" id="PF13524"/>
    </source>
</evidence>
<dbReference type="Pfam" id="PF13524">
    <property type="entry name" value="Glyco_trans_1_2"/>
    <property type="match status" value="1"/>
</dbReference>
<reference evidence="2 3" key="1">
    <citation type="journal article" date="2024" name="Nat. Commun.">
        <title>Phylogenomics reveals the evolutionary origins of lichenization in chlorophyte algae.</title>
        <authorList>
            <person name="Puginier C."/>
            <person name="Libourel C."/>
            <person name="Otte J."/>
            <person name="Skaloud P."/>
            <person name="Haon M."/>
            <person name="Grisel S."/>
            <person name="Petersen M."/>
            <person name="Berrin J.G."/>
            <person name="Delaux P.M."/>
            <person name="Dal Grande F."/>
            <person name="Keller J."/>
        </authorList>
    </citation>
    <scope>NUCLEOTIDE SEQUENCE [LARGE SCALE GENOMIC DNA]</scope>
    <source>
        <strain evidence="2 3">SAG 2043</strain>
    </source>
</reference>
<dbReference type="Gene3D" id="3.40.50.2000">
    <property type="entry name" value="Glycogen Phosphorylase B"/>
    <property type="match status" value="1"/>
</dbReference>
<proteinExistence type="predicted"/>
<dbReference type="SUPFAM" id="SSF53756">
    <property type="entry name" value="UDP-Glycosyltransferase/glycogen phosphorylase"/>
    <property type="match status" value="1"/>
</dbReference>
<keyword evidence="3" id="KW-1185">Reference proteome</keyword>
<feature type="domain" description="Spore protein YkvP/CgeB glycosyl transferase-like" evidence="1">
    <location>
        <begin position="285"/>
        <end position="390"/>
    </location>
</feature>
<evidence type="ECO:0000313" key="3">
    <source>
        <dbReference type="Proteomes" id="UP001489004"/>
    </source>
</evidence>
<comment type="caution">
    <text evidence="2">The sequence shown here is derived from an EMBL/GenBank/DDBJ whole genome shotgun (WGS) entry which is preliminary data.</text>
</comment>
<dbReference type="InterPro" id="IPR055259">
    <property type="entry name" value="YkvP/CgeB_Glyco_trans-like"/>
</dbReference>
<sequence length="413" mass="45594">MSRSQSCTFALILFIAILRILFGVYNHRQDFTEPTQQAEPECQALIHKGTKDGYKAFWMSAFARAVPHLKALGWRSINIVALDPSSPHQPELAACDVLVMALTRRNAPVFASFPGKRFILVEKSDAGTLLVQDSYATEGPIERVLASKHVLAILKHTVVLPSSRHNGPLVQDRAHLALLPADGMQGWISAPRTPVLSQAVLDKVHPLLPMAARWRYVLSCGGDLSAARFHGFFTRNSTLWPIKPLAQRSLDVAFVGRNSYAASAALTTHRRAAVKALMRLRASHPEYKVMVPGHMSQHDYLSFLLDLKVFVSPWGWGEWSHKDFEAVLCGCLVVKPAASSYVVYPNLQEADVSVVNVRPDFADLQEKVGALLEDTAYAQQMADEAMERLRVSSGADSFAQALSSKLTSFLQHA</sequence>
<evidence type="ECO:0000313" key="2">
    <source>
        <dbReference type="EMBL" id="KAK9824233.1"/>
    </source>
</evidence>
<organism evidence="2 3">
    <name type="scientific">[Myrmecia] bisecta</name>
    <dbReference type="NCBI Taxonomy" id="41462"/>
    <lineage>
        <taxon>Eukaryota</taxon>
        <taxon>Viridiplantae</taxon>
        <taxon>Chlorophyta</taxon>
        <taxon>core chlorophytes</taxon>
        <taxon>Trebouxiophyceae</taxon>
        <taxon>Trebouxiales</taxon>
        <taxon>Trebouxiaceae</taxon>
        <taxon>Myrmecia</taxon>
    </lineage>
</organism>
<protein>
    <recommendedName>
        <fullName evidence="1">Spore protein YkvP/CgeB glycosyl transferase-like domain-containing protein</fullName>
    </recommendedName>
</protein>